<evidence type="ECO:0000256" key="2">
    <source>
        <dbReference type="ARBA" id="ARBA00022737"/>
    </source>
</evidence>
<gene>
    <name evidence="3" type="ORF">OEZ85_006837</name>
</gene>
<evidence type="ECO:0000256" key="1">
    <source>
        <dbReference type="ARBA" id="ARBA00022441"/>
    </source>
</evidence>
<sequence length="459" mass="49049">MGATQWVTLQADSYEAKVSVATLCAYPDSCLANMVEMELTSCAADPAATHPCIRLDCCEFVAREVVALLRQRDSYSPPTDVRLLRALQQQLDFLGLPGPQVVAGQEVVLVPSYRLESLLDGASWGRHGMYIYSSSTRGWANIAGDQDCRPAKMQANGKAGSGLVCCASTLRAERTGAGQDLAVVVTNSWQDNATALMIDSTLGCKQIRSPLQHTLLVNSAMAAAGGKLYLLGGERHPHALLDAGTPFEVYDPHVNAWHQAQAPQLPGGCISSHALVSNRQEGLLLAIGGYNSDERTALASASPHVLLYDVAGGGWRVDPSGCMYPGVGSETWAAAAVDDHTIMVLGSSSDGTSARNDLLDLRMWRWREGCGLENDMTHNIGLVMYEGRALAVGGRQAYADFNSEGVAMPSATRKVRAYDVATDAWSELPPLPYTGPKAVGVIDACPVAMRLRNALDWLA</sequence>
<evidence type="ECO:0000313" key="3">
    <source>
        <dbReference type="EMBL" id="WIA13247.1"/>
    </source>
</evidence>
<accession>A0ABY8TY98</accession>
<protein>
    <recommendedName>
        <fullName evidence="5">BACK domain-containing protein</fullName>
    </recommendedName>
</protein>
<evidence type="ECO:0008006" key="5">
    <source>
        <dbReference type="Google" id="ProtNLM"/>
    </source>
</evidence>
<reference evidence="3 4" key="1">
    <citation type="submission" date="2023-05" db="EMBL/GenBank/DDBJ databases">
        <title>A 100% complete, gapless, phased diploid assembly of the Scenedesmus obliquus UTEX 3031 genome.</title>
        <authorList>
            <person name="Biondi T.C."/>
            <person name="Hanschen E.R."/>
            <person name="Kwon T."/>
            <person name="Eng W."/>
            <person name="Kruse C.P.S."/>
            <person name="Koehler S.I."/>
            <person name="Kunde Y."/>
            <person name="Gleasner C.D."/>
            <person name="You Mak K.T."/>
            <person name="Polle J."/>
            <person name="Hovde B.T."/>
            <person name="Starkenburg S.R."/>
        </authorList>
    </citation>
    <scope>NUCLEOTIDE SEQUENCE [LARGE SCALE GENOMIC DNA]</scope>
    <source>
        <strain evidence="3 4">DOE0152z</strain>
    </source>
</reference>
<dbReference type="EMBL" id="CP126211">
    <property type="protein sequence ID" value="WIA13247.1"/>
    <property type="molecule type" value="Genomic_DNA"/>
</dbReference>
<proteinExistence type="predicted"/>
<keyword evidence="1" id="KW-0880">Kelch repeat</keyword>
<organism evidence="3 4">
    <name type="scientific">Tetradesmus obliquus</name>
    <name type="common">Green alga</name>
    <name type="synonym">Acutodesmus obliquus</name>
    <dbReference type="NCBI Taxonomy" id="3088"/>
    <lineage>
        <taxon>Eukaryota</taxon>
        <taxon>Viridiplantae</taxon>
        <taxon>Chlorophyta</taxon>
        <taxon>core chlorophytes</taxon>
        <taxon>Chlorophyceae</taxon>
        <taxon>CS clade</taxon>
        <taxon>Sphaeropleales</taxon>
        <taxon>Scenedesmaceae</taxon>
        <taxon>Tetradesmus</taxon>
    </lineage>
</organism>
<keyword evidence="2" id="KW-0677">Repeat</keyword>
<keyword evidence="4" id="KW-1185">Reference proteome</keyword>
<dbReference type="SUPFAM" id="SSF117281">
    <property type="entry name" value="Kelch motif"/>
    <property type="match status" value="1"/>
</dbReference>
<dbReference type="InterPro" id="IPR015915">
    <property type="entry name" value="Kelch-typ_b-propeller"/>
</dbReference>
<dbReference type="Proteomes" id="UP001244341">
    <property type="component" value="Chromosome 4b"/>
</dbReference>
<dbReference type="PANTHER" id="PTHR24412:SF489">
    <property type="entry name" value="RING FINGER DOMAIN AND KELCH REPEAT-CONTAINING PROTEIN DDB_G0271372"/>
    <property type="match status" value="1"/>
</dbReference>
<name>A0ABY8TY98_TETOB</name>
<evidence type="ECO:0000313" key="4">
    <source>
        <dbReference type="Proteomes" id="UP001244341"/>
    </source>
</evidence>
<dbReference type="Gene3D" id="2.120.10.80">
    <property type="entry name" value="Kelch-type beta propeller"/>
    <property type="match status" value="1"/>
</dbReference>
<dbReference type="PANTHER" id="PTHR24412">
    <property type="entry name" value="KELCH PROTEIN"/>
    <property type="match status" value="1"/>
</dbReference>